<evidence type="ECO:0000313" key="1">
    <source>
        <dbReference type="EMBL" id="QTX15116.1"/>
    </source>
</evidence>
<dbReference type="EMBL" id="MN956836">
    <property type="protein sequence ID" value="QTX15116.1"/>
    <property type="molecule type" value="Genomic_DNA"/>
</dbReference>
<reference evidence="1" key="1">
    <citation type="submission" date="2020-01" db="EMBL/GenBank/DDBJ databases">
        <authorList>
            <person name="Qin S."/>
        </authorList>
    </citation>
    <scope>NUCLEOTIDE SEQUENCE</scope>
    <source>
        <strain evidence="1">CVir17-16-YZ6g</strain>
        <plasmid evidence="1">p17-15-vir-like</plasmid>
    </source>
</reference>
<sequence>MTVRPSLYEVISLRIREEISLSSVTKTGSINTLIPLAVFDGRTIKTRSNDQH</sequence>
<proteinExistence type="predicted"/>
<keyword evidence="1" id="KW-0614">Plasmid</keyword>
<name>A0A8B0SV44_KLEPN</name>
<protein>
    <submittedName>
        <fullName evidence="1">Uncharacterized protein</fullName>
    </submittedName>
</protein>
<organism evidence="1">
    <name type="scientific">Klebsiella pneumoniae</name>
    <dbReference type="NCBI Taxonomy" id="573"/>
    <lineage>
        <taxon>Bacteria</taxon>
        <taxon>Pseudomonadati</taxon>
        <taxon>Pseudomonadota</taxon>
        <taxon>Gammaproteobacteria</taxon>
        <taxon>Enterobacterales</taxon>
        <taxon>Enterobacteriaceae</taxon>
        <taxon>Klebsiella/Raoultella group</taxon>
        <taxon>Klebsiella</taxon>
        <taxon>Klebsiella pneumoniae complex</taxon>
    </lineage>
</organism>
<geneLocation type="plasmid" evidence="1">
    <name>p17-15-vir-like</name>
</geneLocation>
<accession>A0A8B0SV44</accession>
<dbReference type="AlphaFoldDB" id="A0A8B0SV44"/>